<dbReference type="RefSeq" id="XP_011637872.1">
    <property type="nucleotide sequence ID" value="XM_011639570.1"/>
</dbReference>
<evidence type="ECO:0000313" key="3">
    <source>
        <dbReference type="Proteomes" id="UP000504615"/>
    </source>
</evidence>
<dbReference type="OrthoDB" id="7668193at2759"/>
<dbReference type="PANTHER" id="PTHR19854">
    <property type="entry name" value="TRANSDUCIN BETA-LIKE 3"/>
    <property type="match status" value="1"/>
</dbReference>
<dbReference type="Gene3D" id="2.130.10.10">
    <property type="entry name" value="YVTN repeat-like/Quinoprotein amine dehydrogenase"/>
    <property type="match status" value="2"/>
</dbReference>
<name>A0A6I9WB18_9HYME</name>
<dbReference type="SUPFAM" id="SSF50978">
    <property type="entry name" value="WD40 repeat-like"/>
    <property type="match status" value="1"/>
</dbReference>
<dbReference type="InterPro" id="IPR001680">
    <property type="entry name" value="WD40_rpt"/>
</dbReference>
<evidence type="ECO:0000256" key="1">
    <source>
        <dbReference type="ARBA" id="ARBA00022574"/>
    </source>
</evidence>
<dbReference type="SMART" id="SM00320">
    <property type="entry name" value="WD40"/>
    <property type="match status" value="4"/>
</dbReference>
<reference evidence="4" key="1">
    <citation type="submission" date="2025-08" db="UniProtKB">
        <authorList>
            <consortium name="RefSeq"/>
        </authorList>
    </citation>
    <scope>IDENTIFICATION</scope>
</reference>
<dbReference type="GeneID" id="105427704"/>
<dbReference type="Pfam" id="PF00400">
    <property type="entry name" value="WD40"/>
    <property type="match status" value="1"/>
</dbReference>
<dbReference type="InterPro" id="IPR036322">
    <property type="entry name" value="WD40_repeat_dom_sf"/>
</dbReference>
<dbReference type="InterPro" id="IPR019775">
    <property type="entry name" value="WD40_repeat_CS"/>
</dbReference>
<dbReference type="KEGG" id="pbar:105427704"/>
<keyword evidence="3" id="KW-1185">Reference proteome</keyword>
<dbReference type="PROSITE" id="PS00678">
    <property type="entry name" value="WD_REPEATS_1"/>
    <property type="match status" value="1"/>
</dbReference>
<accession>A0A6I9WB18</accession>
<dbReference type="Proteomes" id="UP000504615">
    <property type="component" value="Unplaced"/>
</dbReference>
<dbReference type="PANTHER" id="PTHR19854:SF1">
    <property type="entry name" value="GUANINE NUCLEOTIDE-BINDING PROTEIN SUBUNIT BETA-LIKE PROTEIN 1"/>
    <property type="match status" value="1"/>
</dbReference>
<proteinExistence type="predicted"/>
<gene>
    <name evidence="4" type="primary">LOC105427704</name>
</gene>
<dbReference type="AlphaFoldDB" id="A0A6I9WB18"/>
<keyword evidence="1" id="KW-0853">WD repeat</keyword>
<sequence>MSKPPDPKFLLRGDMNENIHSLLFSINSNVEHLYAGDGKGTVHIWDLETNRIKSQLSDGCSPCFNLHTTNEFDLIVQRRHGVIDIYKMNESNWILDKSSNYGYCSFCRSQLLPKKDAVLIPLDNSAVGILSLKTFKVESTLDPSKLPYSSKLGTVMAIKSLEDMIDLVLVVYEGGQLLLWDTRENQVLSSLTVEQYPMTLDFDASLMQGILGSASEKLEIFQMSSNHTLLHKSTKDLAHVSGISVLSIRPDKKIVAAGCWDGRIMLFSWKKLRPLAILKEHRANVYDIVYSQCKVEAYDTKCLMAATGKDGYISMWDIYN</sequence>
<evidence type="ECO:0000256" key="2">
    <source>
        <dbReference type="ARBA" id="ARBA00022737"/>
    </source>
</evidence>
<protein>
    <submittedName>
        <fullName evidence="4">Guanine nucleotide-binding protein subunit beta-like protein 1</fullName>
    </submittedName>
</protein>
<evidence type="ECO:0000313" key="4">
    <source>
        <dbReference type="RefSeq" id="XP_011637872.1"/>
    </source>
</evidence>
<organism evidence="3 4">
    <name type="scientific">Pogonomyrmex barbatus</name>
    <name type="common">red harvester ant</name>
    <dbReference type="NCBI Taxonomy" id="144034"/>
    <lineage>
        <taxon>Eukaryota</taxon>
        <taxon>Metazoa</taxon>
        <taxon>Ecdysozoa</taxon>
        <taxon>Arthropoda</taxon>
        <taxon>Hexapoda</taxon>
        <taxon>Insecta</taxon>
        <taxon>Pterygota</taxon>
        <taxon>Neoptera</taxon>
        <taxon>Endopterygota</taxon>
        <taxon>Hymenoptera</taxon>
        <taxon>Apocrita</taxon>
        <taxon>Aculeata</taxon>
        <taxon>Formicoidea</taxon>
        <taxon>Formicidae</taxon>
        <taxon>Myrmicinae</taxon>
        <taxon>Pogonomyrmex</taxon>
    </lineage>
</organism>
<dbReference type="InterPro" id="IPR015943">
    <property type="entry name" value="WD40/YVTN_repeat-like_dom_sf"/>
</dbReference>
<keyword evidence="2" id="KW-0677">Repeat</keyword>